<dbReference type="EMBL" id="CP118868">
    <property type="protein sequence ID" value="WEG35025.1"/>
    <property type="molecule type" value="Genomic_DNA"/>
</dbReference>
<gene>
    <name evidence="3" type="ORF">PYS61_03510</name>
</gene>
<keyword evidence="4" id="KW-1185">Reference proteome</keyword>
<reference evidence="3 4" key="1">
    <citation type="submission" date="2023-02" db="EMBL/GenBank/DDBJ databases">
        <title>Novel Oscillospiraceae bacterial genomes.</title>
        <authorList>
            <person name="Srinivasan S."/>
            <person name="Austin M.N."/>
            <person name="Fiedler T.L."/>
            <person name="Strenk S.M."/>
            <person name="Agnew K.J."/>
            <person name="Nagana Gowda G.A."/>
            <person name="Raftery D."/>
            <person name="Beamer M.A."/>
            <person name="Achilles S.L."/>
            <person name="Wiesenfeld H.C."/>
            <person name="Fredricks D.N."/>
            <person name="Hillier S.L."/>
        </authorList>
    </citation>
    <scope>NUCLEOTIDE SEQUENCE [LARGE SCALE GENOMIC DNA]</scope>
    <source>
        <strain evidence="3 4">CHIC02 1186E3-8</strain>
    </source>
</reference>
<evidence type="ECO:0000259" key="2">
    <source>
        <dbReference type="Pfam" id="PF01957"/>
    </source>
</evidence>
<dbReference type="RefSeq" id="WP_315571055.1">
    <property type="nucleotide sequence ID" value="NZ_CP118868.1"/>
</dbReference>
<dbReference type="InterPro" id="IPR012340">
    <property type="entry name" value="NA-bd_OB-fold"/>
</dbReference>
<keyword evidence="1" id="KW-0812">Transmembrane</keyword>
<proteinExistence type="predicted"/>
<organism evidence="3 4">
    <name type="scientific">Amygdalobacter indicium</name>
    <dbReference type="NCBI Taxonomy" id="3029272"/>
    <lineage>
        <taxon>Bacteria</taxon>
        <taxon>Bacillati</taxon>
        <taxon>Bacillota</taxon>
        <taxon>Clostridia</taxon>
        <taxon>Eubacteriales</taxon>
        <taxon>Oscillospiraceae</taxon>
        <taxon>Amygdalobacter</taxon>
    </lineage>
</organism>
<dbReference type="Gene3D" id="2.40.50.140">
    <property type="entry name" value="Nucleic acid-binding proteins"/>
    <property type="match status" value="1"/>
</dbReference>
<dbReference type="Pfam" id="PF01957">
    <property type="entry name" value="NfeD"/>
    <property type="match status" value="1"/>
</dbReference>
<evidence type="ECO:0000313" key="3">
    <source>
        <dbReference type="EMBL" id="WEG35025.1"/>
    </source>
</evidence>
<name>A0ABY8C7H5_9FIRM</name>
<feature type="transmembrane region" description="Helical" evidence="1">
    <location>
        <begin position="50"/>
        <end position="76"/>
    </location>
</feature>
<keyword evidence="1" id="KW-1133">Transmembrane helix</keyword>
<evidence type="ECO:0000256" key="1">
    <source>
        <dbReference type="SAM" id="Phobius"/>
    </source>
</evidence>
<feature type="transmembrane region" description="Helical" evidence="1">
    <location>
        <begin position="7"/>
        <end position="30"/>
    </location>
</feature>
<feature type="domain" description="NfeD-like C-terminal" evidence="2">
    <location>
        <begin position="97"/>
        <end position="160"/>
    </location>
</feature>
<dbReference type="InterPro" id="IPR002810">
    <property type="entry name" value="NfeD-like_C"/>
</dbReference>
<sequence length="166" mass="17892">METLLCILIANICLNPLIFWLIVILVTAVIEGMTVSLTSIWFTLGALCAAIAYLCACSFTAQIVVFLVVSLLSLILSFKFRPIRNFLSHQVISTNYEASVGQTALVIKEVSSQPGAVVGQIKIKQQVWSAVARSKAGQIQCFAPGTLVKVVAIKGVHAIVDTLDDK</sequence>
<dbReference type="Proteomes" id="UP001220478">
    <property type="component" value="Chromosome"/>
</dbReference>
<evidence type="ECO:0000313" key="4">
    <source>
        <dbReference type="Proteomes" id="UP001220478"/>
    </source>
</evidence>
<protein>
    <submittedName>
        <fullName evidence="3">NfeD family protein</fullName>
    </submittedName>
</protein>
<accession>A0ABY8C7H5</accession>
<keyword evidence="1" id="KW-0472">Membrane</keyword>